<evidence type="ECO:0000313" key="2">
    <source>
        <dbReference type="EMBL" id="CAF4900962.1"/>
    </source>
</evidence>
<name>A0A8S3CA68_9BILA</name>
<comment type="caution">
    <text evidence="2">The sequence shown here is derived from an EMBL/GenBank/DDBJ whole genome shotgun (WGS) entry which is preliminary data.</text>
</comment>
<reference evidence="2" key="1">
    <citation type="submission" date="2021-02" db="EMBL/GenBank/DDBJ databases">
        <authorList>
            <person name="Nowell W R."/>
        </authorList>
    </citation>
    <scope>NUCLEOTIDE SEQUENCE</scope>
</reference>
<accession>A0A8S3CA68</accession>
<gene>
    <name evidence="2" type="ORF">SMN809_LOCUS51749</name>
</gene>
<dbReference type="AlphaFoldDB" id="A0A8S3CA68"/>
<feature type="compositionally biased region" description="Basic and acidic residues" evidence="1">
    <location>
        <begin position="28"/>
        <end position="39"/>
    </location>
</feature>
<feature type="region of interest" description="Disordered" evidence="1">
    <location>
        <begin position="1"/>
        <end position="59"/>
    </location>
</feature>
<feature type="non-terminal residue" evidence="2">
    <location>
        <position position="59"/>
    </location>
</feature>
<evidence type="ECO:0000256" key="1">
    <source>
        <dbReference type="SAM" id="MobiDB-lite"/>
    </source>
</evidence>
<dbReference type="Proteomes" id="UP000676336">
    <property type="component" value="Unassembled WGS sequence"/>
</dbReference>
<feature type="non-terminal residue" evidence="2">
    <location>
        <position position="1"/>
    </location>
</feature>
<organism evidence="2 3">
    <name type="scientific">Rotaria magnacalcarata</name>
    <dbReference type="NCBI Taxonomy" id="392030"/>
    <lineage>
        <taxon>Eukaryota</taxon>
        <taxon>Metazoa</taxon>
        <taxon>Spiralia</taxon>
        <taxon>Gnathifera</taxon>
        <taxon>Rotifera</taxon>
        <taxon>Eurotatoria</taxon>
        <taxon>Bdelloidea</taxon>
        <taxon>Philodinida</taxon>
        <taxon>Philodinidae</taxon>
        <taxon>Rotaria</taxon>
    </lineage>
</organism>
<dbReference type="EMBL" id="CAJOBI010174205">
    <property type="protein sequence ID" value="CAF4900962.1"/>
    <property type="molecule type" value="Genomic_DNA"/>
</dbReference>
<evidence type="ECO:0000313" key="3">
    <source>
        <dbReference type="Proteomes" id="UP000676336"/>
    </source>
</evidence>
<sequence length="59" mass="6647">DDEERTPTPIKSSRLTTPRRVQIATKPSKIEDDTIHSETESISTAIDVADDDDYNDIPF</sequence>
<feature type="compositionally biased region" description="Acidic residues" evidence="1">
    <location>
        <begin position="48"/>
        <end position="59"/>
    </location>
</feature>
<protein>
    <submittedName>
        <fullName evidence="2">Uncharacterized protein</fullName>
    </submittedName>
</protein>
<proteinExistence type="predicted"/>